<keyword evidence="6 8" id="KW-0408">Iron</keyword>
<dbReference type="Pfam" id="PF00067">
    <property type="entry name" value="p450"/>
    <property type="match status" value="1"/>
</dbReference>
<comment type="caution">
    <text evidence="10">The sequence shown here is derived from an EMBL/GenBank/DDBJ whole genome shotgun (WGS) entry which is preliminary data.</text>
</comment>
<evidence type="ECO:0000256" key="3">
    <source>
        <dbReference type="ARBA" id="ARBA00022617"/>
    </source>
</evidence>
<keyword evidence="9" id="KW-0812">Transmembrane</keyword>
<dbReference type="PRINTS" id="PR00385">
    <property type="entry name" value="P450"/>
</dbReference>
<comment type="similarity">
    <text evidence="2">Belongs to the cytochrome P450 family.</text>
</comment>
<gene>
    <name evidence="10" type="ORF">EG327_003503</name>
</gene>
<dbReference type="Gene3D" id="1.10.630.10">
    <property type="entry name" value="Cytochrome P450"/>
    <property type="match status" value="1"/>
</dbReference>
<keyword evidence="3 8" id="KW-0349">Heme</keyword>
<dbReference type="PANTHER" id="PTHR24287:SF1">
    <property type="entry name" value="P450, PUTATIVE (EUROFUNG)-RELATED"/>
    <property type="match status" value="1"/>
</dbReference>
<dbReference type="EMBL" id="WNWR01000022">
    <property type="protein sequence ID" value="KAE9993741.1"/>
    <property type="molecule type" value="Genomic_DNA"/>
</dbReference>
<dbReference type="Proteomes" id="UP000490939">
    <property type="component" value="Unassembled WGS sequence"/>
</dbReference>
<evidence type="ECO:0000256" key="8">
    <source>
        <dbReference type="PIRSR" id="PIRSR602401-1"/>
    </source>
</evidence>
<proteinExistence type="inferred from homology"/>
<evidence type="ECO:0008006" key="12">
    <source>
        <dbReference type="Google" id="ProtNLM"/>
    </source>
</evidence>
<dbReference type="InterPro" id="IPR001128">
    <property type="entry name" value="Cyt_P450"/>
</dbReference>
<evidence type="ECO:0000313" key="11">
    <source>
        <dbReference type="Proteomes" id="UP000490939"/>
    </source>
</evidence>
<feature type="binding site" description="axial binding residue" evidence="8">
    <location>
        <position position="637"/>
    </location>
    <ligand>
        <name>heme</name>
        <dbReference type="ChEBI" id="CHEBI:30413"/>
    </ligand>
    <ligandPart>
        <name>Fe</name>
        <dbReference type="ChEBI" id="CHEBI:18248"/>
    </ligandPart>
</feature>
<dbReference type="AlphaFoldDB" id="A0A8H3VTF0"/>
<keyword evidence="9" id="KW-0472">Membrane</keyword>
<keyword evidence="9" id="KW-1133">Transmembrane helix</keyword>
<accession>A0A8H3VTF0</accession>
<reference evidence="10 11" key="1">
    <citation type="submission" date="2019-07" db="EMBL/GenBank/DDBJ databases">
        <title>Venturia inaequalis Genome Resource.</title>
        <authorList>
            <person name="Lichtner F.J."/>
        </authorList>
    </citation>
    <scope>NUCLEOTIDE SEQUENCE [LARGE SCALE GENOMIC DNA]</scope>
    <source>
        <strain evidence="10 11">DMI_063113</strain>
    </source>
</reference>
<evidence type="ECO:0000256" key="2">
    <source>
        <dbReference type="ARBA" id="ARBA00010617"/>
    </source>
</evidence>
<evidence type="ECO:0000256" key="7">
    <source>
        <dbReference type="ARBA" id="ARBA00023033"/>
    </source>
</evidence>
<comment type="cofactor">
    <cofactor evidence="1 8">
        <name>heme</name>
        <dbReference type="ChEBI" id="CHEBI:30413"/>
    </cofactor>
</comment>
<feature type="transmembrane region" description="Helical" evidence="9">
    <location>
        <begin position="23"/>
        <end position="43"/>
    </location>
</feature>
<dbReference type="InterPro" id="IPR036396">
    <property type="entry name" value="Cyt_P450_sf"/>
</dbReference>
<dbReference type="InterPro" id="IPR047146">
    <property type="entry name" value="Cyt_P450_E_CYP52_fungi"/>
</dbReference>
<evidence type="ECO:0000256" key="5">
    <source>
        <dbReference type="ARBA" id="ARBA00023002"/>
    </source>
</evidence>
<dbReference type="GO" id="GO:0004497">
    <property type="term" value="F:monooxygenase activity"/>
    <property type="evidence" value="ECO:0007669"/>
    <property type="project" value="UniProtKB-KW"/>
</dbReference>
<keyword evidence="5" id="KW-0560">Oxidoreductase</keyword>
<evidence type="ECO:0000256" key="9">
    <source>
        <dbReference type="SAM" id="Phobius"/>
    </source>
</evidence>
<evidence type="ECO:0000313" key="10">
    <source>
        <dbReference type="EMBL" id="KAE9993741.1"/>
    </source>
</evidence>
<evidence type="ECO:0000256" key="1">
    <source>
        <dbReference type="ARBA" id="ARBA00001971"/>
    </source>
</evidence>
<keyword evidence="11" id="KW-1185">Reference proteome</keyword>
<name>A0A8H3VTF0_VENIN</name>
<dbReference type="GO" id="GO:0005506">
    <property type="term" value="F:iron ion binding"/>
    <property type="evidence" value="ECO:0007669"/>
    <property type="project" value="InterPro"/>
</dbReference>
<dbReference type="GO" id="GO:0016705">
    <property type="term" value="F:oxidoreductase activity, acting on paired donors, with incorporation or reduction of molecular oxygen"/>
    <property type="evidence" value="ECO:0007669"/>
    <property type="project" value="InterPro"/>
</dbReference>
<evidence type="ECO:0000256" key="6">
    <source>
        <dbReference type="ARBA" id="ARBA00023004"/>
    </source>
</evidence>
<sequence>MSSTKPKYLFPKGKPYNQYIDRALFFFIGLLLHALPHGARYLFDRTFFQLFASHKHVLKSPGTLVHNSSKHVFDYFADSIINASRHILLTPNSSDIRDHICQISCPLLPHTFDVSTVYLALGSWWTSVVLLVREIFPDSHSTTFLAIIGAIISSQIVAHHISGFRLERFSKLNACLPVKIMPNPFPWKLRRYFELSKIEANLLDEYLFKKYSVNGLTHGLGTVLTKRVKAISTIEVENFKAVLSTKFDDWERPAFRAGAARPFLRVGILTLVSHPLTQLLFLPISAVLFWMKVLLRLTMLLKDGPHWAYSRKVMKPQFTRQQIDHNLVASERHLQNLFHALGRVDYNGWTNTADFMDYFFRFAMDSSTEFLFGLSANTQVCAMVREGKMDAKTNIVDMDGFEEAFKRVQTHIGVRMKVGRSYWMVDGYSYRKACRELGKINDSFIAAAITNAKNRLAAHKNEPRNAIEALVVDGHDFGYISNQCRHLIIAGFETTSALLGFSFALIEQHPEVSRKLRAEVLSRFGTDLMPRQPLNFENLKNCKYMQFVINETLRLYPAGPSIQRVAIRDTVLPRGGGPDGASPIVVPKNSTIQLGIYLAHRRKDIWGEDANEFVPERWEGRKKGYGFIPFLAGPQVCLGQQYSMTQAAYVIARFMMKFDAMEKPIGQDNLRKGWKTVLAPGNGVKLRMRLGEDHRVLSALDFPY</sequence>
<dbReference type="InterPro" id="IPR002401">
    <property type="entry name" value="Cyt_P450_E_grp-I"/>
</dbReference>
<keyword evidence="7" id="KW-0503">Monooxygenase</keyword>
<protein>
    <recommendedName>
        <fullName evidence="12">Cytochrome P450</fullName>
    </recommendedName>
</protein>
<keyword evidence="4 8" id="KW-0479">Metal-binding</keyword>
<dbReference type="SUPFAM" id="SSF48264">
    <property type="entry name" value="Cytochrome P450"/>
    <property type="match status" value="1"/>
</dbReference>
<evidence type="ECO:0000256" key="4">
    <source>
        <dbReference type="ARBA" id="ARBA00022723"/>
    </source>
</evidence>
<dbReference type="PRINTS" id="PR00463">
    <property type="entry name" value="EP450I"/>
</dbReference>
<dbReference type="GO" id="GO:0020037">
    <property type="term" value="F:heme binding"/>
    <property type="evidence" value="ECO:0007669"/>
    <property type="project" value="InterPro"/>
</dbReference>
<dbReference type="PANTHER" id="PTHR24287">
    <property type="entry name" value="P450, PUTATIVE (EUROFUNG)-RELATED"/>
    <property type="match status" value="1"/>
</dbReference>
<organism evidence="10 11">
    <name type="scientific">Venturia inaequalis</name>
    <name type="common">Apple scab fungus</name>
    <dbReference type="NCBI Taxonomy" id="5025"/>
    <lineage>
        <taxon>Eukaryota</taxon>
        <taxon>Fungi</taxon>
        <taxon>Dikarya</taxon>
        <taxon>Ascomycota</taxon>
        <taxon>Pezizomycotina</taxon>
        <taxon>Dothideomycetes</taxon>
        <taxon>Pleosporomycetidae</taxon>
        <taxon>Venturiales</taxon>
        <taxon>Venturiaceae</taxon>
        <taxon>Venturia</taxon>
    </lineage>
</organism>